<accession>A0A146JYD3</accession>
<name>A0A146JYD3_9EUKA</name>
<feature type="non-terminal residue" evidence="1">
    <location>
        <position position="1"/>
    </location>
</feature>
<protein>
    <submittedName>
        <fullName evidence="1">Uncharacterized protein</fullName>
    </submittedName>
</protein>
<dbReference type="AlphaFoldDB" id="A0A146JYD3"/>
<evidence type="ECO:0000313" key="1">
    <source>
        <dbReference type="EMBL" id="JAP89527.1"/>
    </source>
</evidence>
<organism evidence="1">
    <name type="scientific">Trepomonas sp. PC1</name>
    <dbReference type="NCBI Taxonomy" id="1076344"/>
    <lineage>
        <taxon>Eukaryota</taxon>
        <taxon>Metamonada</taxon>
        <taxon>Diplomonadida</taxon>
        <taxon>Hexamitidae</taxon>
        <taxon>Hexamitinae</taxon>
        <taxon>Trepomonas</taxon>
    </lineage>
</organism>
<feature type="non-terminal residue" evidence="1">
    <location>
        <position position="443"/>
    </location>
</feature>
<gene>
    <name evidence="1" type="ORF">TPC1_30978</name>
</gene>
<dbReference type="EMBL" id="GDID01007079">
    <property type="protein sequence ID" value="JAP89527.1"/>
    <property type="molecule type" value="Transcribed_RNA"/>
</dbReference>
<sequence>LYLTFQITCTGSLISYDELSCVATCETGSYLNNNKTHCIKSCPKGFVLLTQGDVVSCQCYADSAWYYSTPDQLQCMQTTDSCPADSTMRQTLTRSWATLKYQCECNSDFYISNTTHSCVSCSFISGLYCSQLGAVDCLFVTGNQCQTDCATYVDDYVCTDHCSRYLFEVQKGNKICKDSCDFPKGTQVVADHRQCVYCPTTLNITTGWCEDSCPFFAKTFGEISYCDEEQLYSFCAADTILAEDKMSCVAWGSSGCSTVHFQLEQTKCVSACSPLTTYSTDSKFMCACSSQNFVLVDQFSCTAIANTGSCDESYITTQMLSTMNGRQYYVCICETDMKFDRSTQACVSCDSALGLFCEDSGQGNCSYTLNGICTTWCDNFVSGTECADSCTSTIYKEESELKICIAQCDLPNELTTGIADMQLCAAAAENEEEAEDEEEAENE</sequence>
<proteinExistence type="predicted"/>
<reference evidence="1" key="1">
    <citation type="submission" date="2015-07" db="EMBL/GenBank/DDBJ databases">
        <title>Adaptation to a free-living lifestyle via gene acquisitions in the diplomonad Trepomonas sp. PC1.</title>
        <authorList>
            <person name="Xu F."/>
            <person name="Jerlstrom-Hultqvist J."/>
            <person name="Kolisko M."/>
            <person name="Simpson A.G.B."/>
            <person name="Roger A.J."/>
            <person name="Svard S.G."/>
            <person name="Andersson J.O."/>
        </authorList>
    </citation>
    <scope>NUCLEOTIDE SEQUENCE</scope>
    <source>
        <strain evidence="1">PC1</strain>
    </source>
</reference>